<dbReference type="EMBL" id="CDHK01000004">
    <property type="protein sequence ID" value="CEO60214.1"/>
    <property type="molecule type" value="Genomic_DNA"/>
</dbReference>
<gene>
    <name evidence="1" type="ORF">PMG11_04852</name>
</gene>
<evidence type="ECO:0000313" key="2">
    <source>
        <dbReference type="Proteomes" id="UP000042958"/>
    </source>
</evidence>
<evidence type="ECO:0000313" key="1">
    <source>
        <dbReference type="EMBL" id="CEO60214.1"/>
    </source>
</evidence>
<sequence length="76" mass="8545">MTTVILDGLAIPWLRPFLTVGEHSPAQHRLTQKVLLAGNFCYFARISQIRSVQCDSRSQPGLCGRVFDQTQKLLES</sequence>
<proteinExistence type="predicted"/>
<dbReference type="Proteomes" id="UP000042958">
    <property type="component" value="Unassembled WGS sequence"/>
</dbReference>
<reference evidence="2" key="1">
    <citation type="journal article" date="2015" name="Genome Announc.">
        <title>Draft genome sequence of the fungus Penicillium brasilianum MG11.</title>
        <authorList>
            <person name="Horn F."/>
            <person name="Linde J."/>
            <person name="Mattern D.J."/>
            <person name="Walther G."/>
            <person name="Guthke R."/>
            <person name="Brakhage A.A."/>
            <person name="Valiante V."/>
        </authorList>
    </citation>
    <scope>NUCLEOTIDE SEQUENCE [LARGE SCALE GENOMIC DNA]</scope>
    <source>
        <strain evidence="2">MG11</strain>
    </source>
</reference>
<protein>
    <submittedName>
        <fullName evidence="1">Uncharacterized protein</fullName>
    </submittedName>
</protein>
<organism evidence="1 2">
    <name type="scientific">Penicillium brasilianum</name>
    <dbReference type="NCBI Taxonomy" id="104259"/>
    <lineage>
        <taxon>Eukaryota</taxon>
        <taxon>Fungi</taxon>
        <taxon>Dikarya</taxon>
        <taxon>Ascomycota</taxon>
        <taxon>Pezizomycotina</taxon>
        <taxon>Eurotiomycetes</taxon>
        <taxon>Eurotiomycetidae</taxon>
        <taxon>Eurotiales</taxon>
        <taxon>Aspergillaceae</taxon>
        <taxon>Penicillium</taxon>
    </lineage>
</organism>
<keyword evidence="2" id="KW-1185">Reference proteome</keyword>
<dbReference type="AlphaFoldDB" id="A0A0F7VE15"/>
<name>A0A0F7VE15_PENBI</name>
<accession>A0A0F7VE15</accession>